<sequence length="706" mass="79425">MVINKKQIRKGAIFTLAVMMAGCINAQEVTNTTNNSKLQKPNIIFILTDDLGYGDLGVFFQKQLAKDNGSGIPQEFTPNLNQMAAEGALLPQHYAAAPVCAPSRASLLLGRSQGHTNVRDNQFDKALENNLTMASILRQAGYATAAIGKWGLQGRYDKAPNWTAHPLNRGFDYFLGYMRHRDGHEHYPKEGLYRGSKEVYENRTNITPDLDKSYTADIWTAAAKKWILEQQQGGNAHEPFFLYLAYDTPHAVLELPTQAYPRGGGIKGGLQWTGQPGKMINTASGEIDSWMHRDYANAFYDDDDNPATAERPWPEVYKRYATGTRRIDSAVGDLIQLLKDLEIDDNTLVVFTSDNGPSRESYLEGQTYSPTFFKSFGPFDGIKRDTWEGGLRMPTIALWPGSIPEDHTIQTPSISYDWMPTFIEMAGMPAPALSDGVSLVPSLLNKGKQPASHIYVEYFQGGETPSYNDFLTEHRSRKRNQMQMLRLGDTVGVRYDIRNQNDDFEIYDVVKDPQQKNNLAKNPNMKTFQRKLKHRTLQSRISNNTATRPYDNVSVPAAEREGIENGVLWKVYQGDFSWVPEMRTLTASKEGVAEFPKTDIGIEKAYDAYYFEGFIKIPEDGAYTFYLTANGSGLLRIHDAVVIDAGQEYFANSPKSGSIQLKAGLHPFRLYYVKEKNGKPAINLEWSATEIKRESIPADSFFQVYK</sequence>
<dbReference type="PANTHER" id="PTHR43751:SF3">
    <property type="entry name" value="SULFATASE N-TERMINAL DOMAIN-CONTAINING PROTEIN"/>
    <property type="match status" value="1"/>
</dbReference>
<dbReference type="SMART" id="SM00758">
    <property type="entry name" value="PA14"/>
    <property type="match status" value="1"/>
</dbReference>
<gene>
    <name evidence="3" type="ORF">ENH87_08435</name>
</gene>
<dbReference type="Gene3D" id="3.40.720.10">
    <property type="entry name" value="Alkaline Phosphatase, subunit A"/>
    <property type="match status" value="1"/>
</dbReference>
<dbReference type="InterPro" id="IPR017850">
    <property type="entry name" value="Alkaline_phosphatase_core_sf"/>
</dbReference>
<accession>A0A831QPN6</accession>
<dbReference type="PROSITE" id="PS51820">
    <property type="entry name" value="PA14"/>
    <property type="match status" value="1"/>
</dbReference>
<dbReference type="InterPro" id="IPR052701">
    <property type="entry name" value="GAG_Ulvan_Degrading_Sulfatases"/>
</dbReference>
<dbReference type="InterPro" id="IPR000917">
    <property type="entry name" value="Sulfatase_N"/>
</dbReference>
<organism evidence="3">
    <name type="scientific">Pricia antarctica</name>
    <dbReference type="NCBI Taxonomy" id="641691"/>
    <lineage>
        <taxon>Bacteria</taxon>
        <taxon>Pseudomonadati</taxon>
        <taxon>Bacteroidota</taxon>
        <taxon>Flavobacteriia</taxon>
        <taxon>Flavobacteriales</taxon>
        <taxon>Flavobacteriaceae</taxon>
        <taxon>Pricia</taxon>
    </lineage>
</organism>
<dbReference type="SUPFAM" id="SSF56988">
    <property type="entry name" value="Anthrax protective antigen"/>
    <property type="match status" value="1"/>
</dbReference>
<dbReference type="InterPro" id="IPR037524">
    <property type="entry name" value="PA14/GLEYA"/>
</dbReference>
<dbReference type="Proteomes" id="UP000886191">
    <property type="component" value="Unassembled WGS sequence"/>
</dbReference>
<feature type="domain" description="PA14" evidence="2">
    <location>
        <begin position="562"/>
        <end position="700"/>
    </location>
</feature>
<keyword evidence="1" id="KW-0732">Signal</keyword>
<proteinExistence type="predicted"/>
<comment type="caution">
    <text evidence="3">The sequence shown here is derived from an EMBL/GenBank/DDBJ whole genome shotgun (WGS) entry which is preliminary data.</text>
</comment>
<dbReference type="EMBL" id="DRGL01000027">
    <property type="protein sequence ID" value="HEA20933.1"/>
    <property type="molecule type" value="Genomic_DNA"/>
</dbReference>
<feature type="signal peptide" evidence="1">
    <location>
        <begin position="1"/>
        <end position="26"/>
    </location>
</feature>
<evidence type="ECO:0000259" key="2">
    <source>
        <dbReference type="PROSITE" id="PS51820"/>
    </source>
</evidence>
<dbReference type="Pfam" id="PF07691">
    <property type="entry name" value="PA14"/>
    <property type="match status" value="1"/>
</dbReference>
<reference evidence="3" key="1">
    <citation type="journal article" date="2020" name="mSystems">
        <title>Genome- and Community-Level Interaction Insights into Carbon Utilization and Element Cycling Functions of Hydrothermarchaeota in Hydrothermal Sediment.</title>
        <authorList>
            <person name="Zhou Z."/>
            <person name="Liu Y."/>
            <person name="Xu W."/>
            <person name="Pan J."/>
            <person name="Luo Z.H."/>
            <person name="Li M."/>
        </authorList>
    </citation>
    <scope>NUCLEOTIDE SEQUENCE [LARGE SCALE GENOMIC DNA]</scope>
    <source>
        <strain evidence="3">HyVt-345</strain>
    </source>
</reference>
<dbReference type="InterPro" id="IPR011658">
    <property type="entry name" value="PA14_dom"/>
</dbReference>
<protein>
    <submittedName>
        <fullName evidence="3">Sulfatase</fullName>
    </submittedName>
</protein>
<evidence type="ECO:0000313" key="3">
    <source>
        <dbReference type="EMBL" id="HEA20933.1"/>
    </source>
</evidence>
<dbReference type="Pfam" id="PF00884">
    <property type="entry name" value="Sulfatase"/>
    <property type="match status" value="1"/>
</dbReference>
<dbReference type="SUPFAM" id="SSF53649">
    <property type="entry name" value="Alkaline phosphatase-like"/>
    <property type="match status" value="1"/>
</dbReference>
<dbReference type="PANTHER" id="PTHR43751">
    <property type="entry name" value="SULFATASE"/>
    <property type="match status" value="1"/>
</dbReference>
<dbReference type="Gene3D" id="3.90.182.10">
    <property type="entry name" value="Toxin - Anthrax Protective Antigen,domain 1"/>
    <property type="match status" value="1"/>
</dbReference>
<evidence type="ECO:0000256" key="1">
    <source>
        <dbReference type="SAM" id="SignalP"/>
    </source>
</evidence>
<name>A0A831QPN6_9FLAO</name>
<dbReference type="PROSITE" id="PS51257">
    <property type="entry name" value="PROKAR_LIPOPROTEIN"/>
    <property type="match status" value="1"/>
</dbReference>
<dbReference type="AlphaFoldDB" id="A0A831QPN6"/>
<feature type="chain" id="PRO_5032795771" evidence="1">
    <location>
        <begin position="27"/>
        <end position="706"/>
    </location>
</feature>